<evidence type="ECO:0000313" key="13">
    <source>
        <dbReference type="EMBL" id="GAV82229.1"/>
    </source>
</evidence>
<comment type="subcellular location">
    <subcellularLocation>
        <location evidence="2">Secreted</location>
        <location evidence="2">Extracellular space</location>
        <location evidence="2">Apoplast</location>
    </subcellularLocation>
</comment>
<accession>A0A1Q3CPQ6</accession>
<keyword evidence="6" id="KW-0732">Signal</keyword>
<evidence type="ECO:0000256" key="6">
    <source>
        <dbReference type="ARBA" id="ARBA00022729"/>
    </source>
</evidence>
<dbReference type="Pfam" id="PF02225">
    <property type="entry name" value="PA"/>
    <property type="match status" value="1"/>
</dbReference>
<evidence type="ECO:0000256" key="9">
    <source>
        <dbReference type="PROSITE-ProRule" id="PRU01240"/>
    </source>
</evidence>
<dbReference type="PROSITE" id="PS00138">
    <property type="entry name" value="SUBTILASE_SER"/>
    <property type="match status" value="1"/>
</dbReference>
<dbReference type="PROSITE" id="PS51892">
    <property type="entry name" value="SUBTILASE"/>
    <property type="match status" value="1"/>
</dbReference>
<dbReference type="SUPFAM" id="SSF52743">
    <property type="entry name" value="Subtilisin-like"/>
    <property type="match status" value="1"/>
</dbReference>
<dbReference type="GO" id="GO:0006508">
    <property type="term" value="P:proteolysis"/>
    <property type="evidence" value="ECO:0007669"/>
    <property type="project" value="UniProtKB-KW"/>
</dbReference>
<dbReference type="Proteomes" id="UP000187406">
    <property type="component" value="Unassembled WGS sequence"/>
</dbReference>
<protein>
    <submittedName>
        <fullName evidence="13">Peptidase_S8 domain-containing protein/PA domain-containing protein</fullName>
    </submittedName>
</protein>
<keyword evidence="14" id="KW-1185">Reference proteome</keyword>
<comment type="caution">
    <text evidence="9">Lacks conserved residue(s) required for the propagation of feature annotation.</text>
</comment>
<keyword evidence="7" id="KW-0378">Hydrolase</keyword>
<keyword evidence="4" id="KW-0052">Apoplast</keyword>
<dbReference type="InterPro" id="IPR000209">
    <property type="entry name" value="Peptidase_S8/S53_dom"/>
</dbReference>
<feature type="domain" description="Subtilisin-like protease fibronectin type-III" evidence="12">
    <location>
        <begin position="454"/>
        <end position="553"/>
    </location>
</feature>
<dbReference type="FunFam" id="3.50.30.30:FF:000005">
    <property type="entry name" value="subtilisin-like protease SBT1.5"/>
    <property type="match status" value="1"/>
</dbReference>
<dbReference type="CDD" id="cd02120">
    <property type="entry name" value="PA_subtilisin_like"/>
    <property type="match status" value="1"/>
</dbReference>
<sequence>MDGHGTHTASTVAGRHVANAAAFGGYGNGTASGGAPLAHLAIYKACWAIPNTPKVNGNTCFDEDMLAAIDDAIRDGVHILSISVGSANPLPYTEDSIGIGALHAVKNNIVVACAAGNSGPTPSTLSNTAPWIITVGASSIDRMFFGPLLLGNGAEFAGQTVTPYKMEKMHPLVYAADVIVPNVPMNVSNQCLPGSLDPKKVKRRVVLCMRGSGIRVGKGVEVKRAGGVGVIIGNSAANKDDVPCDAHFLPATALAYDDSLKTLNYIMSTKNPMAMIKPVETVLNYKPAPFMAEFTSRGPNVVDPNILKPDVTAPGLNILAAWSEASSPSKLVEDHRVVKYNFDSGTSMACPHVAAVAALLKAMHPSWSSAAIRSAIITTAWNKNNMGKYITDPSGKTASPFEYGSGHFQPLKAADPGLIYDASYNDYLLYLCTVEVTNIDPIFKCPKFPPSAVNLNYPSIAISKFNGYSTITRTVTNVGRSNSSYHFSAKPPLGISIWASPCNLYFDHVGQKKSFTIEVKGDSKATRLIYGDYAFGSYTWISENYHVSSPISISLA</sequence>
<dbReference type="InParanoid" id="A0A1Q3CPQ6"/>
<dbReference type="InterPro" id="IPR041469">
    <property type="entry name" value="Subtilisin-like_FN3"/>
</dbReference>
<evidence type="ECO:0000256" key="3">
    <source>
        <dbReference type="ARBA" id="ARBA00011073"/>
    </source>
</evidence>
<comment type="similarity">
    <text evidence="3 9">Belongs to the peptidase S8 family.</text>
</comment>
<organism evidence="13 14">
    <name type="scientific">Cephalotus follicularis</name>
    <name type="common">Albany pitcher plant</name>
    <dbReference type="NCBI Taxonomy" id="3775"/>
    <lineage>
        <taxon>Eukaryota</taxon>
        <taxon>Viridiplantae</taxon>
        <taxon>Streptophyta</taxon>
        <taxon>Embryophyta</taxon>
        <taxon>Tracheophyta</taxon>
        <taxon>Spermatophyta</taxon>
        <taxon>Magnoliopsida</taxon>
        <taxon>eudicotyledons</taxon>
        <taxon>Gunneridae</taxon>
        <taxon>Pentapetalae</taxon>
        <taxon>rosids</taxon>
        <taxon>fabids</taxon>
        <taxon>Oxalidales</taxon>
        <taxon>Cephalotaceae</taxon>
        <taxon>Cephalotus</taxon>
    </lineage>
</organism>
<dbReference type="GO" id="GO:0009610">
    <property type="term" value="P:response to symbiotic fungus"/>
    <property type="evidence" value="ECO:0007669"/>
    <property type="project" value="UniProtKB-ARBA"/>
</dbReference>
<keyword evidence="5" id="KW-0645">Protease</keyword>
<dbReference type="PANTHER" id="PTHR10795">
    <property type="entry name" value="PROPROTEIN CONVERTASE SUBTILISIN/KEXIN"/>
    <property type="match status" value="1"/>
</dbReference>
<evidence type="ECO:0000256" key="8">
    <source>
        <dbReference type="ARBA" id="ARBA00022825"/>
    </source>
</evidence>
<dbReference type="GO" id="GO:0004252">
    <property type="term" value="F:serine-type endopeptidase activity"/>
    <property type="evidence" value="ECO:0007669"/>
    <property type="project" value="InterPro"/>
</dbReference>
<dbReference type="EMBL" id="BDDD01002578">
    <property type="protein sequence ID" value="GAV82229.1"/>
    <property type="molecule type" value="Genomic_DNA"/>
</dbReference>
<comment type="function">
    <text evidence="1">Required for arbuscular mycorrhiza (AM) development during AM symbiosis with AM fungi (e.g. Glomeromycota intraradices).</text>
</comment>
<evidence type="ECO:0000256" key="4">
    <source>
        <dbReference type="ARBA" id="ARBA00022523"/>
    </source>
</evidence>
<dbReference type="OrthoDB" id="206201at2759"/>
<dbReference type="Gene3D" id="2.60.40.2310">
    <property type="match status" value="1"/>
</dbReference>
<dbReference type="InterPro" id="IPR036852">
    <property type="entry name" value="Peptidase_S8/S53_dom_sf"/>
</dbReference>
<dbReference type="STRING" id="3775.A0A1Q3CPQ6"/>
<gene>
    <name evidence="13" type="ORF">CFOL_v3_25681</name>
</gene>
<dbReference type="InterPro" id="IPR003137">
    <property type="entry name" value="PA_domain"/>
</dbReference>
<keyword evidence="8" id="KW-0720">Serine protease</keyword>
<dbReference type="InterPro" id="IPR045051">
    <property type="entry name" value="SBT"/>
</dbReference>
<reference evidence="14" key="1">
    <citation type="submission" date="2016-04" db="EMBL/GenBank/DDBJ databases">
        <title>Cephalotus genome sequencing.</title>
        <authorList>
            <person name="Fukushima K."/>
            <person name="Hasebe M."/>
            <person name="Fang X."/>
        </authorList>
    </citation>
    <scope>NUCLEOTIDE SEQUENCE [LARGE SCALE GENOMIC DNA]</scope>
    <source>
        <strain evidence="14">cv. St1</strain>
    </source>
</reference>
<dbReference type="AlphaFoldDB" id="A0A1Q3CPQ6"/>
<dbReference type="Gene3D" id="3.50.30.30">
    <property type="match status" value="1"/>
</dbReference>
<evidence type="ECO:0000259" key="12">
    <source>
        <dbReference type="Pfam" id="PF17766"/>
    </source>
</evidence>
<dbReference type="InterPro" id="IPR023828">
    <property type="entry name" value="Peptidase_S8_Ser-AS"/>
</dbReference>
<evidence type="ECO:0000256" key="7">
    <source>
        <dbReference type="ARBA" id="ARBA00022801"/>
    </source>
</evidence>
<evidence type="ECO:0000259" key="11">
    <source>
        <dbReference type="Pfam" id="PF02225"/>
    </source>
</evidence>
<evidence type="ECO:0000313" key="14">
    <source>
        <dbReference type="Proteomes" id="UP000187406"/>
    </source>
</evidence>
<dbReference type="Gene3D" id="3.40.50.200">
    <property type="entry name" value="Peptidase S8/S53 domain"/>
    <property type="match status" value="1"/>
</dbReference>
<evidence type="ECO:0000256" key="1">
    <source>
        <dbReference type="ARBA" id="ARBA00002076"/>
    </source>
</evidence>
<evidence type="ECO:0000256" key="2">
    <source>
        <dbReference type="ARBA" id="ARBA00004271"/>
    </source>
</evidence>
<dbReference type="Pfam" id="PF17766">
    <property type="entry name" value="fn3_6"/>
    <property type="match status" value="1"/>
</dbReference>
<feature type="domain" description="Peptidase S8/S53" evidence="10">
    <location>
        <begin position="2"/>
        <end position="406"/>
    </location>
</feature>
<evidence type="ECO:0000259" key="10">
    <source>
        <dbReference type="Pfam" id="PF00082"/>
    </source>
</evidence>
<feature type="domain" description="PA" evidence="11">
    <location>
        <begin position="187"/>
        <end position="259"/>
    </location>
</feature>
<name>A0A1Q3CPQ6_CEPFO</name>
<comment type="caution">
    <text evidence="13">The sequence shown here is derived from an EMBL/GenBank/DDBJ whole genome shotgun (WGS) entry which is preliminary data.</text>
</comment>
<evidence type="ECO:0000256" key="5">
    <source>
        <dbReference type="ARBA" id="ARBA00022670"/>
    </source>
</evidence>
<dbReference type="Pfam" id="PF00082">
    <property type="entry name" value="Peptidase_S8"/>
    <property type="match status" value="1"/>
</dbReference>
<dbReference type="GO" id="GO:0048046">
    <property type="term" value="C:apoplast"/>
    <property type="evidence" value="ECO:0007669"/>
    <property type="project" value="UniProtKB-SubCell"/>
</dbReference>
<proteinExistence type="inferred from homology"/>